<dbReference type="AlphaFoldDB" id="A0A8J4TED6"/>
<dbReference type="Proteomes" id="UP000748531">
    <property type="component" value="Unassembled WGS sequence"/>
</dbReference>
<feature type="compositionally biased region" description="Polar residues" evidence="1">
    <location>
        <begin position="1"/>
        <end position="12"/>
    </location>
</feature>
<feature type="compositionally biased region" description="Basic and acidic residues" evidence="1">
    <location>
        <begin position="136"/>
        <end position="149"/>
    </location>
</feature>
<keyword evidence="3" id="KW-1185">Reference proteome</keyword>
<protein>
    <submittedName>
        <fullName evidence="2">Uncharacterized protein</fullName>
    </submittedName>
</protein>
<sequence>MFQTEPTQYTRSPNHHNHQLRQPAPVGRNKNVLNATSRSLVHSHATVTTNLSTGSGLSSAERSRNAVQNCTQLRNQLNRISSLSSTTNTSEISSKPQIQRRYRFTIAPNRRQHQEQRHHHHHHQQQQSGLVSSEMTIHRLDGGDQRAGTDNELQINRVKFTPEQQTKDEKHRLNLRNTNDVKLNDSPDSGKVHTAVQQSLKRKTNHKNFVLKKYQMKASRKSIFPASLITGFNTMSDKLARVKALSAELRRIHQQLKDIKATMDHSLIKSVKVRRLNKHTRFPRLSLITLTPLCLRGFLGFRPRRRRCLQPIKCVTQQLTQFEKKETKATKDVPDLSNDNATHPVLLGSMHFRGTTRNSSPCTSHLQTMSEHCTFVGLPSWEQKFVGIARGQLSPGSTVIACKDILELNKATIQWLKRTARQTVHSNCRT</sequence>
<feature type="compositionally biased region" description="Polar residues" evidence="1">
    <location>
        <begin position="79"/>
        <end position="97"/>
    </location>
</feature>
<dbReference type="EMBL" id="LUCH01000350">
    <property type="protein sequence ID" value="KAF5405373.1"/>
    <property type="molecule type" value="Genomic_DNA"/>
</dbReference>
<evidence type="ECO:0000313" key="3">
    <source>
        <dbReference type="Proteomes" id="UP000748531"/>
    </source>
</evidence>
<evidence type="ECO:0000313" key="2">
    <source>
        <dbReference type="EMBL" id="KAF5405373.1"/>
    </source>
</evidence>
<feature type="region of interest" description="Disordered" evidence="1">
    <location>
        <begin position="110"/>
        <end position="169"/>
    </location>
</feature>
<proteinExistence type="predicted"/>
<organism evidence="2 3">
    <name type="scientific">Paragonimus heterotremus</name>
    <dbReference type="NCBI Taxonomy" id="100268"/>
    <lineage>
        <taxon>Eukaryota</taxon>
        <taxon>Metazoa</taxon>
        <taxon>Spiralia</taxon>
        <taxon>Lophotrochozoa</taxon>
        <taxon>Platyhelminthes</taxon>
        <taxon>Trematoda</taxon>
        <taxon>Digenea</taxon>
        <taxon>Plagiorchiida</taxon>
        <taxon>Troglotremata</taxon>
        <taxon>Troglotrematidae</taxon>
        <taxon>Paragonimus</taxon>
    </lineage>
</organism>
<reference evidence="2" key="1">
    <citation type="submission" date="2019-05" db="EMBL/GenBank/DDBJ databases">
        <title>Annotation for the trematode Paragonimus heterotremus.</title>
        <authorList>
            <person name="Choi Y.-J."/>
        </authorList>
    </citation>
    <scope>NUCLEOTIDE SEQUENCE</scope>
    <source>
        <strain evidence="2">LC</strain>
    </source>
</reference>
<comment type="caution">
    <text evidence="2">The sequence shown here is derived from an EMBL/GenBank/DDBJ whole genome shotgun (WGS) entry which is preliminary data.</text>
</comment>
<feature type="region of interest" description="Disordered" evidence="1">
    <location>
        <begin position="1"/>
        <end position="26"/>
    </location>
</feature>
<gene>
    <name evidence="2" type="ORF">PHET_01083</name>
</gene>
<accession>A0A8J4TED6</accession>
<feature type="region of interest" description="Disordered" evidence="1">
    <location>
        <begin position="79"/>
        <end position="98"/>
    </location>
</feature>
<dbReference type="OrthoDB" id="6257502at2759"/>
<name>A0A8J4TED6_9TREM</name>
<evidence type="ECO:0000256" key="1">
    <source>
        <dbReference type="SAM" id="MobiDB-lite"/>
    </source>
</evidence>